<dbReference type="EMBL" id="CM047585">
    <property type="protein sequence ID" value="KAI9910857.1"/>
    <property type="molecule type" value="Genomic_DNA"/>
</dbReference>
<evidence type="ECO:0000313" key="2">
    <source>
        <dbReference type="Proteomes" id="UP001163321"/>
    </source>
</evidence>
<accession>A0ACC0VXA9</accession>
<name>A0ACC0VXA9_9STRA</name>
<comment type="caution">
    <text evidence="1">The sequence shown here is derived from an EMBL/GenBank/DDBJ whole genome shotgun (WGS) entry which is preliminary data.</text>
</comment>
<organism evidence="1 2">
    <name type="scientific">Peronosclerospora sorghi</name>
    <dbReference type="NCBI Taxonomy" id="230839"/>
    <lineage>
        <taxon>Eukaryota</taxon>
        <taxon>Sar</taxon>
        <taxon>Stramenopiles</taxon>
        <taxon>Oomycota</taxon>
        <taxon>Peronosporomycetes</taxon>
        <taxon>Peronosporales</taxon>
        <taxon>Peronosporaceae</taxon>
        <taxon>Peronosclerospora</taxon>
    </lineage>
</organism>
<gene>
    <name evidence="1" type="ORF">PsorP6_010819</name>
</gene>
<sequence>MWNDAYSEDNLFERPLLVDPMICDGNIGVAGNLCPHVSSKRHPRGDFLQQILDCASHCGKHVEGNVAVGKPRPQGCRFDEELMQLQEMRIFIQAEGIPAMISSLRNSTLSTTIDSGPKGGLGPCGRF</sequence>
<protein>
    <submittedName>
        <fullName evidence="1">Uncharacterized protein</fullName>
    </submittedName>
</protein>
<evidence type="ECO:0000313" key="1">
    <source>
        <dbReference type="EMBL" id="KAI9910857.1"/>
    </source>
</evidence>
<keyword evidence="2" id="KW-1185">Reference proteome</keyword>
<reference evidence="1 2" key="1">
    <citation type="journal article" date="2022" name="bioRxiv">
        <title>The genome of the oomycete Peronosclerospora sorghi, a cosmopolitan pathogen of maize and sorghum, is inflated with dispersed pseudogenes.</title>
        <authorList>
            <person name="Fletcher K."/>
            <person name="Martin F."/>
            <person name="Isakeit T."/>
            <person name="Cavanaugh K."/>
            <person name="Magill C."/>
            <person name="Michelmore R."/>
        </authorList>
    </citation>
    <scope>NUCLEOTIDE SEQUENCE [LARGE SCALE GENOMIC DNA]</scope>
    <source>
        <strain evidence="1">P6</strain>
    </source>
</reference>
<proteinExistence type="predicted"/>
<dbReference type="Proteomes" id="UP001163321">
    <property type="component" value="Chromosome 6"/>
</dbReference>